<feature type="compositionally biased region" description="Polar residues" evidence="1">
    <location>
        <begin position="275"/>
        <end position="298"/>
    </location>
</feature>
<comment type="caution">
    <text evidence="2">The sequence shown here is derived from an EMBL/GenBank/DDBJ whole genome shotgun (WGS) entry which is preliminary data.</text>
</comment>
<name>A0A9P6L315_9AGAM</name>
<feature type="compositionally biased region" description="Acidic residues" evidence="1">
    <location>
        <begin position="1"/>
        <end position="56"/>
    </location>
</feature>
<gene>
    <name evidence="2" type="ORF">BJ322DRAFT_1220594</name>
</gene>
<feature type="compositionally biased region" description="Basic and acidic residues" evidence="1">
    <location>
        <begin position="326"/>
        <end position="340"/>
    </location>
</feature>
<evidence type="ECO:0000313" key="3">
    <source>
        <dbReference type="Proteomes" id="UP000736335"/>
    </source>
</evidence>
<dbReference type="EMBL" id="WIUZ02000014">
    <property type="protein sequence ID" value="KAF9781118.1"/>
    <property type="molecule type" value="Genomic_DNA"/>
</dbReference>
<reference evidence="2" key="1">
    <citation type="journal article" date="2020" name="Nat. Commun.">
        <title>Large-scale genome sequencing of mycorrhizal fungi provides insights into the early evolution of symbiotic traits.</title>
        <authorList>
            <person name="Miyauchi S."/>
            <person name="Kiss E."/>
            <person name="Kuo A."/>
            <person name="Drula E."/>
            <person name="Kohler A."/>
            <person name="Sanchez-Garcia M."/>
            <person name="Morin E."/>
            <person name="Andreopoulos B."/>
            <person name="Barry K.W."/>
            <person name="Bonito G."/>
            <person name="Buee M."/>
            <person name="Carver A."/>
            <person name="Chen C."/>
            <person name="Cichocki N."/>
            <person name="Clum A."/>
            <person name="Culley D."/>
            <person name="Crous P.W."/>
            <person name="Fauchery L."/>
            <person name="Girlanda M."/>
            <person name="Hayes R.D."/>
            <person name="Keri Z."/>
            <person name="LaButti K."/>
            <person name="Lipzen A."/>
            <person name="Lombard V."/>
            <person name="Magnuson J."/>
            <person name="Maillard F."/>
            <person name="Murat C."/>
            <person name="Nolan M."/>
            <person name="Ohm R.A."/>
            <person name="Pangilinan J."/>
            <person name="Pereira M.F."/>
            <person name="Perotto S."/>
            <person name="Peter M."/>
            <person name="Pfister S."/>
            <person name="Riley R."/>
            <person name="Sitrit Y."/>
            <person name="Stielow J.B."/>
            <person name="Szollosi G."/>
            <person name="Zifcakova L."/>
            <person name="Stursova M."/>
            <person name="Spatafora J.W."/>
            <person name="Tedersoo L."/>
            <person name="Vaario L.M."/>
            <person name="Yamada A."/>
            <person name="Yan M."/>
            <person name="Wang P."/>
            <person name="Xu J."/>
            <person name="Bruns T."/>
            <person name="Baldrian P."/>
            <person name="Vilgalys R."/>
            <person name="Dunand C."/>
            <person name="Henrissat B."/>
            <person name="Grigoriev I.V."/>
            <person name="Hibbett D."/>
            <person name="Nagy L.G."/>
            <person name="Martin F.M."/>
        </authorList>
    </citation>
    <scope>NUCLEOTIDE SEQUENCE</scope>
    <source>
        <strain evidence="2">UH-Tt-Lm1</strain>
    </source>
</reference>
<feature type="compositionally biased region" description="Basic and acidic residues" evidence="1">
    <location>
        <begin position="112"/>
        <end position="127"/>
    </location>
</feature>
<evidence type="ECO:0000256" key="1">
    <source>
        <dbReference type="SAM" id="MobiDB-lite"/>
    </source>
</evidence>
<sequence>MYEYEEDNEEDTTGDDESEEDGRGEDDEEDPEDSDEGGVDDDESLDGGESSDEEMGNSEIVRDRMGTWPRDRKKHDGSSRGRAKSLNLRETALASKSDSAAAPSSPPCSPWKTDDKSDSPSHADNTESSRVASTSAKEKDSIQYPITPESSLVYAREELPCLDPSVTAPDGLPADLARVERCRAFTAKPPPKRYSNSSLKIHLAIPSRTTTKPQPSSPLPTTCSTSMVGPTIAGQHRPAMQLQGLVGMGSIYIEDVILSCAESRISDIQQREGRQSTNGSSHGRARSPNQTITSLTNTDSDKDEEPVLAPDGGSAASPKSPPRYPRATDESSDSESHIENMDWEAPPASERLEHQMQFILVRKGAVLE</sequence>
<protein>
    <submittedName>
        <fullName evidence="2">Uncharacterized protein</fullName>
    </submittedName>
</protein>
<proteinExistence type="predicted"/>
<reference evidence="2" key="2">
    <citation type="submission" date="2020-11" db="EMBL/GenBank/DDBJ databases">
        <authorList>
            <consortium name="DOE Joint Genome Institute"/>
            <person name="Kuo A."/>
            <person name="Miyauchi S."/>
            <person name="Kiss E."/>
            <person name="Drula E."/>
            <person name="Kohler A."/>
            <person name="Sanchez-Garcia M."/>
            <person name="Andreopoulos B."/>
            <person name="Barry K.W."/>
            <person name="Bonito G."/>
            <person name="Buee M."/>
            <person name="Carver A."/>
            <person name="Chen C."/>
            <person name="Cichocki N."/>
            <person name="Clum A."/>
            <person name="Culley D."/>
            <person name="Crous P.W."/>
            <person name="Fauchery L."/>
            <person name="Girlanda M."/>
            <person name="Hayes R."/>
            <person name="Keri Z."/>
            <person name="Labutti K."/>
            <person name="Lipzen A."/>
            <person name="Lombard V."/>
            <person name="Magnuson J."/>
            <person name="Maillard F."/>
            <person name="Morin E."/>
            <person name="Murat C."/>
            <person name="Nolan M."/>
            <person name="Ohm R."/>
            <person name="Pangilinan J."/>
            <person name="Pereira M."/>
            <person name="Perotto S."/>
            <person name="Peter M."/>
            <person name="Riley R."/>
            <person name="Sitrit Y."/>
            <person name="Stielow B."/>
            <person name="Szollosi G."/>
            <person name="Zifcakova L."/>
            <person name="Stursova M."/>
            <person name="Spatafora J.W."/>
            <person name="Tedersoo L."/>
            <person name="Vaario L.-M."/>
            <person name="Yamada A."/>
            <person name="Yan M."/>
            <person name="Wang P."/>
            <person name="Xu J."/>
            <person name="Bruns T."/>
            <person name="Baldrian P."/>
            <person name="Vilgalys R."/>
            <person name="Henrissat B."/>
            <person name="Grigoriev I.V."/>
            <person name="Hibbett D."/>
            <person name="Nagy L.G."/>
            <person name="Martin F.M."/>
        </authorList>
    </citation>
    <scope>NUCLEOTIDE SEQUENCE</scope>
    <source>
        <strain evidence="2">UH-Tt-Lm1</strain>
    </source>
</reference>
<feature type="region of interest" description="Disordered" evidence="1">
    <location>
        <begin position="268"/>
        <end position="349"/>
    </location>
</feature>
<evidence type="ECO:0000313" key="2">
    <source>
        <dbReference type="EMBL" id="KAF9781118.1"/>
    </source>
</evidence>
<dbReference type="Proteomes" id="UP000736335">
    <property type="component" value="Unassembled WGS sequence"/>
</dbReference>
<dbReference type="AlphaFoldDB" id="A0A9P6L315"/>
<keyword evidence="3" id="KW-1185">Reference proteome</keyword>
<feature type="region of interest" description="Disordered" evidence="1">
    <location>
        <begin position="1"/>
        <end position="146"/>
    </location>
</feature>
<feature type="compositionally biased region" description="Low complexity" evidence="1">
    <location>
        <begin position="94"/>
        <end position="103"/>
    </location>
</feature>
<organism evidence="2 3">
    <name type="scientific">Thelephora terrestris</name>
    <dbReference type="NCBI Taxonomy" id="56493"/>
    <lineage>
        <taxon>Eukaryota</taxon>
        <taxon>Fungi</taxon>
        <taxon>Dikarya</taxon>
        <taxon>Basidiomycota</taxon>
        <taxon>Agaricomycotina</taxon>
        <taxon>Agaricomycetes</taxon>
        <taxon>Thelephorales</taxon>
        <taxon>Thelephoraceae</taxon>
        <taxon>Thelephora</taxon>
    </lineage>
</organism>
<accession>A0A9P6L315</accession>